<evidence type="ECO:0000256" key="1">
    <source>
        <dbReference type="SAM" id="SignalP"/>
    </source>
</evidence>
<dbReference type="Proteomes" id="UP000027661">
    <property type="component" value="Unassembled WGS sequence"/>
</dbReference>
<protein>
    <submittedName>
        <fullName evidence="2">Cobalt chelatase family protein</fullName>
    </submittedName>
</protein>
<proteinExistence type="predicted"/>
<dbReference type="Gene3D" id="3.40.50.1400">
    <property type="match status" value="2"/>
</dbReference>
<dbReference type="GO" id="GO:0016852">
    <property type="term" value="F:sirohydrochlorin cobaltochelatase activity"/>
    <property type="evidence" value="ECO:0007669"/>
    <property type="project" value="InterPro"/>
</dbReference>
<name>A0A069SQ50_PHOVU</name>
<keyword evidence="1" id="KW-0732">Signal</keyword>
<dbReference type="AlphaFoldDB" id="A0A069SQ50"/>
<accession>A0A069SQ50</accession>
<gene>
    <name evidence="2" type="ORF">M099_2189</name>
</gene>
<reference evidence="2 3" key="1">
    <citation type="submission" date="2014-04" db="EMBL/GenBank/DDBJ databases">
        <authorList>
            <person name="Sears C."/>
            <person name="Carroll K."/>
            <person name="Sack B.R."/>
            <person name="Qadri F."/>
            <person name="Myers L.L."/>
            <person name="Chung G.-T."/>
            <person name="Escheverria P."/>
            <person name="Fraser C.M."/>
            <person name="Sadzewicz L."/>
            <person name="Shefchek K.A."/>
            <person name="Tallon L."/>
            <person name="Das S.P."/>
            <person name="Daugherty S."/>
            <person name="Mongodin E.F."/>
        </authorList>
    </citation>
    <scope>NUCLEOTIDE SEQUENCE [LARGE SCALE GENOMIC DNA]</scope>
    <source>
        <strain evidence="2 3">3975 RP4</strain>
    </source>
</reference>
<feature type="chain" id="PRO_5001666848" evidence="1">
    <location>
        <begin position="23"/>
        <end position="398"/>
    </location>
</feature>
<dbReference type="SUPFAM" id="SSF53800">
    <property type="entry name" value="Chelatase"/>
    <property type="match status" value="1"/>
</dbReference>
<evidence type="ECO:0000313" key="3">
    <source>
        <dbReference type="Proteomes" id="UP000027661"/>
    </source>
</evidence>
<dbReference type="Pfam" id="PF06180">
    <property type="entry name" value="CbiK"/>
    <property type="match status" value="2"/>
</dbReference>
<dbReference type="InterPro" id="IPR010388">
    <property type="entry name" value="Anaerobic_Co-chelatase"/>
</dbReference>
<dbReference type="EMBL" id="JNHM01000028">
    <property type="protein sequence ID" value="KDS53772.1"/>
    <property type="molecule type" value="Genomic_DNA"/>
</dbReference>
<feature type="signal peptide" evidence="1">
    <location>
        <begin position="1"/>
        <end position="22"/>
    </location>
</feature>
<organism evidence="2 3">
    <name type="scientific">Phocaeicola vulgatus str. 3975 RP4</name>
    <dbReference type="NCBI Taxonomy" id="1339352"/>
    <lineage>
        <taxon>Bacteria</taxon>
        <taxon>Pseudomonadati</taxon>
        <taxon>Bacteroidota</taxon>
        <taxon>Bacteroidia</taxon>
        <taxon>Bacteroidales</taxon>
        <taxon>Bacteroidaceae</taxon>
        <taxon>Phocaeicola</taxon>
    </lineage>
</organism>
<dbReference type="RefSeq" id="WP_005846486.1">
    <property type="nucleotide sequence ID" value="NZ_JNHM01000028.1"/>
</dbReference>
<dbReference type="PATRIC" id="fig|1339352.3.peg.2113"/>
<dbReference type="PROSITE" id="PS51257">
    <property type="entry name" value="PROKAR_LIPOPROTEIN"/>
    <property type="match status" value="1"/>
</dbReference>
<evidence type="ECO:0000313" key="2">
    <source>
        <dbReference type="EMBL" id="KDS53772.1"/>
    </source>
</evidence>
<dbReference type="GeneID" id="5304068"/>
<sequence>MKQFKYYLMAAFVAAATCTGFSSCSDNDDEESTVNPAVDVVTRTKQHDTAILLCTFGSTYNESLSVYDDVIEDFKAKFPNTDIYMSFTSRTCIGRVEASTGIARYELDQWLKAIGDAGYKRVAVQSLHVIPGEEYLSLMNTDVKKYFMIQWYPHIDVLKGTNLLSSAEDTKDVAEILYKHYESKLAGKNNIVLLMGHGNPDENYNANKKYSDMEKALQELAANNNIFVGTVDYGDMLFFPKEIEEEPANRIPVEGFDKTQYPDCMYSKVMSYCEKNGLNPSEVNVYLAPFMSIAGDHAHNDLWGLEAMAEDDDVSNVEINTNEYSWRERLEKLGFKVDRTFESHPTDQAGADHGIKDGCNMKALGSYPEIRQIWVNHLYENWNDDSAWENGEDYQPEA</sequence>
<dbReference type="GO" id="GO:0019251">
    <property type="term" value="P:anaerobic cobalamin biosynthetic process"/>
    <property type="evidence" value="ECO:0007669"/>
    <property type="project" value="InterPro"/>
</dbReference>
<comment type="caution">
    <text evidence="2">The sequence shown here is derived from an EMBL/GenBank/DDBJ whole genome shotgun (WGS) entry which is preliminary data.</text>
</comment>